<reference evidence="1 2" key="1">
    <citation type="submission" date="2016-01" db="EMBL/GenBank/DDBJ databases">
        <title>Draft Genome Sequences of Seven Thermophilic Sporeformers Isolated from Foods.</title>
        <authorList>
            <person name="Berendsen E.M."/>
            <person name="Wells-Bennik M.H."/>
            <person name="Krawcyk A.O."/>
            <person name="De Jong A."/>
            <person name="Holsappel S."/>
            <person name="Eijlander R.T."/>
            <person name="Kuipers O.P."/>
        </authorList>
    </citation>
    <scope>NUCLEOTIDE SEQUENCE [LARGE SCALE GENOMIC DNA]</scope>
    <source>
        <strain evidence="1 2">B4119</strain>
    </source>
</reference>
<dbReference type="PATRIC" id="fig|81408.3.peg.3633"/>
<name>A0A150LPV3_9BACL</name>
<dbReference type="Proteomes" id="UP000075455">
    <property type="component" value="Unassembled WGS sequence"/>
</dbReference>
<evidence type="ECO:0000313" key="2">
    <source>
        <dbReference type="Proteomes" id="UP000075455"/>
    </source>
</evidence>
<accession>A0A150LPV3</accession>
<protein>
    <submittedName>
        <fullName evidence="1">Uncharacterized protein</fullName>
    </submittedName>
</protein>
<evidence type="ECO:0000313" key="1">
    <source>
        <dbReference type="EMBL" id="KYD14313.1"/>
    </source>
</evidence>
<dbReference type="RefSeq" id="WP_061579442.1">
    <property type="nucleotide sequence ID" value="NZ_LQYS01000042.1"/>
</dbReference>
<comment type="caution">
    <text evidence="1">The sequence shown here is derived from an EMBL/GenBank/DDBJ whole genome shotgun (WGS) entry which is preliminary data.</text>
</comment>
<dbReference type="EMBL" id="LQYS01000042">
    <property type="protein sequence ID" value="KYD14313.1"/>
    <property type="molecule type" value="Genomic_DNA"/>
</dbReference>
<proteinExistence type="predicted"/>
<dbReference type="AlphaFoldDB" id="A0A150LPV3"/>
<organism evidence="1 2">
    <name type="scientific">Saccharococcus caldoxylosilyticus</name>
    <dbReference type="NCBI Taxonomy" id="81408"/>
    <lineage>
        <taxon>Bacteria</taxon>
        <taxon>Bacillati</taxon>
        <taxon>Bacillota</taxon>
        <taxon>Bacilli</taxon>
        <taxon>Bacillales</taxon>
        <taxon>Anoxybacillaceae</taxon>
        <taxon>Saccharococcus</taxon>
    </lineage>
</organism>
<sequence length="89" mass="10066">MSVNDQFKIIVGNFVGDAFYMRSIAGFMLEGRFKAAGLRSIARLIDENEPFSFIIDKKTTVHVPIELNKQIKQELFAIADKLEGKTNKT</sequence>
<gene>
    <name evidence="1" type="ORF">B4119_4113</name>
</gene>